<dbReference type="RefSeq" id="WP_238310785.1">
    <property type="nucleotide sequence ID" value="NZ_BPQV01000004.1"/>
</dbReference>
<organism evidence="2 3">
    <name type="scientific">Methylobacterium organophilum</name>
    <dbReference type="NCBI Taxonomy" id="410"/>
    <lineage>
        <taxon>Bacteria</taxon>
        <taxon>Pseudomonadati</taxon>
        <taxon>Pseudomonadota</taxon>
        <taxon>Alphaproteobacteria</taxon>
        <taxon>Hyphomicrobiales</taxon>
        <taxon>Methylobacteriaceae</taxon>
        <taxon>Methylobacterium</taxon>
    </lineage>
</organism>
<dbReference type="Proteomes" id="UP001055156">
    <property type="component" value="Unassembled WGS sequence"/>
</dbReference>
<feature type="compositionally biased region" description="Low complexity" evidence="1">
    <location>
        <begin position="29"/>
        <end position="47"/>
    </location>
</feature>
<gene>
    <name evidence="2" type="ORF">LKMONMHP_1780</name>
</gene>
<accession>A0ABQ4T5I9</accession>
<feature type="region of interest" description="Disordered" evidence="1">
    <location>
        <begin position="1"/>
        <end position="91"/>
    </location>
</feature>
<comment type="caution">
    <text evidence="2">The sequence shown here is derived from an EMBL/GenBank/DDBJ whole genome shotgun (WGS) entry which is preliminary data.</text>
</comment>
<evidence type="ECO:0000313" key="3">
    <source>
        <dbReference type="Proteomes" id="UP001055156"/>
    </source>
</evidence>
<evidence type="ECO:0000256" key="1">
    <source>
        <dbReference type="SAM" id="MobiDB-lite"/>
    </source>
</evidence>
<name>A0ABQ4T5I9_METOR</name>
<protein>
    <recommendedName>
        <fullName evidence="4">ATPase</fullName>
    </recommendedName>
</protein>
<evidence type="ECO:0000313" key="2">
    <source>
        <dbReference type="EMBL" id="GJE26926.1"/>
    </source>
</evidence>
<sequence>MSEPARQHPAPDSAPRSPGAPGPLRDWLAAMRAAAAEQRDAPQAAPSPAKPQPPAREIGMAESGFGGEPVQSRPPRRVIPPAAKAEPEPDDEISELMAENMLLKARLRLEAERQDELQRILAQEIRELRQHVQDEIAKLDGLRAERDLWMARCEALATPLFQPGPKR</sequence>
<keyword evidence="3" id="KW-1185">Reference proteome</keyword>
<reference evidence="2" key="2">
    <citation type="submission" date="2021-08" db="EMBL/GenBank/DDBJ databases">
        <authorList>
            <person name="Tani A."/>
            <person name="Ola A."/>
            <person name="Ogura Y."/>
            <person name="Katsura K."/>
            <person name="Hayashi T."/>
        </authorList>
    </citation>
    <scope>NUCLEOTIDE SEQUENCE</scope>
    <source>
        <strain evidence="2">NBRC 15689</strain>
    </source>
</reference>
<proteinExistence type="predicted"/>
<dbReference type="EMBL" id="BPQV01000004">
    <property type="protein sequence ID" value="GJE26926.1"/>
    <property type="molecule type" value="Genomic_DNA"/>
</dbReference>
<evidence type="ECO:0008006" key="4">
    <source>
        <dbReference type="Google" id="ProtNLM"/>
    </source>
</evidence>
<reference evidence="2" key="1">
    <citation type="journal article" date="2021" name="Front. Microbiol.">
        <title>Comprehensive Comparative Genomics and Phenotyping of Methylobacterium Species.</title>
        <authorList>
            <person name="Alessa O."/>
            <person name="Ogura Y."/>
            <person name="Fujitani Y."/>
            <person name="Takami H."/>
            <person name="Hayashi T."/>
            <person name="Sahin N."/>
            <person name="Tani A."/>
        </authorList>
    </citation>
    <scope>NUCLEOTIDE SEQUENCE</scope>
    <source>
        <strain evidence="2">NBRC 15689</strain>
    </source>
</reference>